<keyword evidence="4" id="KW-0223">Dioxygenase</keyword>
<keyword evidence="6" id="KW-0408">Iron</keyword>
<name>A0A4V3DEX6_9PROT</name>
<dbReference type="SUPFAM" id="SSF52833">
    <property type="entry name" value="Thioredoxin-like"/>
    <property type="match status" value="1"/>
</dbReference>
<dbReference type="InterPro" id="IPR006620">
    <property type="entry name" value="Pro_4_hyd_alph"/>
</dbReference>
<dbReference type="InterPro" id="IPR036249">
    <property type="entry name" value="Thioredoxin-like_sf"/>
</dbReference>
<keyword evidence="5" id="KW-0560">Oxidoreductase</keyword>
<dbReference type="InterPro" id="IPR044862">
    <property type="entry name" value="Pro_4_hyd_alph_FE2OG_OXY"/>
</dbReference>
<evidence type="ECO:0000256" key="5">
    <source>
        <dbReference type="ARBA" id="ARBA00023002"/>
    </source>
</evidence>
<dbReference type="InterPro" id="IPR000866">
    <property type="entry name" value="AhpC/TSA"/>
</dbReference>
<dbReference type="GO" id="GO:0031418">
    <property type="term" value="F:L-ascorbic acid binding"/>
    <property type="evidence" value="ECO:0007669"/>
    <property type="project" value="UniProtKB-KW"/>
</dbReference>
<dbReference type="AlphaFoldDB" id="A0A4V3DEX6"/>
<accession>A0A4V3DEX6</accession>
<dbReference type="Proteomes" id="UP000295783">
    <property type="component" value="Unassembled WGS sequence"/>
</dbReference>
<evidence type="ECO:0000256" key="1">
    <source>
        <dbReference type="ARBA" id="ARBA00001961"/>
    </source>
</evidence>
<dbReference type="Gene3D" id="2.60.120.620">
    <property type="entry name" value="q2cbj1_9rhob like domain"/>
    <property type="match status" value="1"/>
</dbReference>
<sequence>MNQSKTTLSLAPAAPAKAPDQRLLVGDPAPMFVCRSNVNPAFDFSTAAGRYIVLSFLGSSAHTVGRPLFEAFRQAAQTFAEPDFYFFGVCGESPDIAPEELQHLPPGMDIFWDATGEVAARFRLVPAGGGSIAQPVTFLLDLGMRIVGIFATNDGRLQADSVLQVLRRLPRLGPPRPALLQAPVLVVPHVFERDLCRRLVEGYRTHGGSESGFMVERDGKTVRASDHRHKRRSDWIINDRELIEAAQERIRRRLVPEIARAFAFKVTRMERHIVACYDESGGYFRPHRDNTTKGTAHRRFAVTVNLNAEDYSGGDLMFPEFGRAAYRAPTGGAVVFSCSLLHEALPVTRGQRYAYLPFLYDEAAAAIRQANNPHLGDGVQVYQMVGATPGQATGPRPALAPQDRRPGQKAGKRPGGKGPGKDPGKGKSAGPRRPR</sequence>
<dbReference type="OrthoDB" id="255432at2"/>
<protein>
    <submittedName>
        <fullName evidence="9">AhpC/TSA family protein</fullName>
    </submittedName>
</protein>
<dbReference type="GO" id="GO:0005506">
    <property type="term" value="F:iron ion binding"/>
    <property type="evidence" value="ECO:0007669"/>
    <property type="project" value="InterPro"/>
</dbReference>
<dbReference type="Pfam" id="PF00578">
    <property type="entry name" value="AhpC-TSA"/>
    <property type="match status" value="1"/>
</dbReference>
<dbReference type="PROSITE" id="PS51471">
    <property type="entry name" value="FE2OG_OXY"/>
    <property type="match status" value="1"/>
</dbReference>
<gene>
    <name evidence="9" type="ORF">A8950_0374</name>
</gene>
<organism evidence="9 10">
    <name type="scientific">Dongia mobilis</name>
    <dbReference type="NCBI Taxonomy" id="578943"/>
    <lineage>
        <taxon>Bacteria</taxon>
        <taxon>Pseudomonadati</taxon>
        <taxon>Pseudomonadota</taxon>
        <taxon>Alphaproteobacteria</taxon>
        <taxon>Rhodospirillales</taxon>
        <taxon>Dongiaceae</taxon>
        <taxon>Dongia</taxon>
    </lineage>
</organism>
<dbReference type="GO" id="GO:0051213">
    <property type="term" value="F:dioxygenase activity"/>
    <property type="evidence" value="ECO:0007669"/>
    <property type="project" value="UniProtKB-KW"/>
</dbReference>
<evidence type="ECO:0000256" key="6">
    <source>
        <dbReference type="ARBA" id="ARBA00023004"/>
    </source>
</evidence>
<keyword evidence="10" id="KW-1185">Reference proteome</keyword>
<keyword evidence="3" id="KW-0847">Vitamin C</keyword>
<dbReference type="GO" id="GO:0016705">
    <property type="term" value="F:oxidoreductase activity, acting on paired donors, with incorporation or reduction of molecular oxygen"/>
    <property type="evidence" value="ECO:0007669"/>
    <property type="project" value="InterPro"/>
</dbReference>
<dbReference type="GO" id="GO:0016209">
    <property type="term" value="F:antioxidant activity"/>
    <property type="evidence" value="ECO:0007669"/>
    <property type="project" value="InterPro"/>
</dbReference>
<evidence type="ECO:0000313" key="9">
    <source>
        <dbReference type="EMBL" id="TDQ83831.1"/>
    </source>
</evidence>
<evidence type="ECO:0000256" key="2">
    <source>
        <dbReference type="ARBA" id="ARBA00022723"/>
    </source>
</evidence>
<comment type="caution">
    <text evidence="9">The sequence shown here is derived from an EMBL/GenBank/DDBJ whole genome shotgun (WGS) entry which is preliminary data.</text>
</comment>
<proteinExistence type="predicted"/>
<evidence type="ECO:0000256" key="7">
    <source>
        <dbReference type="SAM" id="MobiDB-lite"/>
    </source>
</evidence>
<dbReference type="EMBL" id="SNYW01000006">
    <property type="protein sequence ID" value="TDQ83831.1"/>
    <property type="molecule type" value="Genomic_DNA"/>
</dbReference>
<evidence type="ECO:0000259" key="8">
    <source>
        <dbReference type="PROSITE" id="PS51471"/>
    </source>
</evidence>
<evidence type="ECO:0000256" key="4">
    <source>
        <dbReference type="ARBA" id="ARBA00022964"/>
    </source>
</evidence>
<comment type="cofactor">
    <cofactor evidence="1">
        <name>L-ascorbate</name>
        <dbReference type="ChEBI" id="CHEBI:38290"/>
    </cofactor>
</comment>
<reference evidence="9 10" key="1">
    <citation type="submission" date="2019-03" db="EMBL/GenBank/DDBJ databases">
        <title>Genomic Encyclopedia of Type Strains, Phase III (KMG-III): the genomes of soil and plant-associated and newly described type strains.</title>
        <authorList>
            <person name="Whitman W."/>
        </authorList>
    </citation>
    <scope>NUCLEOTIDE SEQUENCE [LARGE SCALE GENOMIC DNA]</scope>
    <source>
        <strain evidence="9 10">CGMCC 1.7660</strain>
    </source>
</reference>
<dbReference type="InterPro" id="IPR005123">
    <property type="entry name" value="Oxoglu/Fe-dep_dioxygenase_dom"/>
</dbReference>
<keyword evidence="2" id="KW-0479">Metal-binding</keyword>
<evidence type="ECO:0000256" key="3">
    <source>
        <dbReference type="ARBA" id="ARBA00022896"/>
    </source>
</evidence>
<feature type="region of interest" description="Disordered" evidence="7">
    <location>
        <begin position="387"/>
        <end position="435"/>
    </location>
</feature>
<dbReference type="Gene3D" id="3.40.30.10">
    <property type="entry name" value="Glutaredoxin"/>
    <property type="match status" value="1"/>
</dbReference>
<dbReference type="SMART" id="SM00702">
    <property type="entry name" value="P4Hc"/>
    <property type="match status" value="1"/>
</dbReference>
<evidence type="ECO:0000313" key="10">
    <source>
        <dbReference type="Proteomes" id="UP000295783"/>
    </source>
</evidence>
<dbReference type="Pfam" id="PF13640">
    <property type="entry name" value="2OG-FeII_Oxy_3"/>
    <property type="match status" value="1"/>
</dbReference>
<feature type="domain" description="Fe2OG dioxygenase" evidence="8">
    <location>
        <begin position="265"/>
        <end position="362"/>
    </location>
</feature>